<dbReference type="Gene3D" id="3.40.50.2300">
    <property type="match status" value="1"/>
</dbReference>
<dbReference type="InterPro" id="IPR002197">
    <property type="entry name" value="HTH_Fis"/>
</dbReference>
<keyword evidence="5" id="KW-0597">Phosphoprotein</keyword>
<organism evidence="8 9">
    <name type="scientific">Candidatus Merdivivens pullicola</name>
    <dbReference type="NCBI Taxonomy" id="2840872"/>
    <lineage>
        <taxon>Bacteria</taxon>
        <taxon>Pseudomonadati</taxon>
        <taxon>Bacteroidota</taxon>
        <taxon>Bacteroidia</taxon>
        <taxon>Bacteroidales</taxon>
        <taxon>Muribaculaceae</taxon>
        <taxon>Muribaculaceae incertae sedis</taxon>
        <taxon>Candidatus Merdivivens</taxon>
    </lineage>
</organism>
<evidence type="ECO:0000259" key="6">
    <source>
        <dbReference type="PROSITE" id="PS50045"/>
    </source>
</evidence>
<dbReference type="SMART" id="SM00448">
    <property type="entry name" value="REC"/>
    <property type="match status" value="1"/>
</dbReference>
<evidence type="ECO:0000256" key="3">
    <source>
        <dbReference type="ARBA" id="ARBA00023015"/>
    </source>
</evidence>
<dbReference type="PANTHER" id="PTHR32071:SF113">
    <property type="entry name" value="ALGINATE BIOSYNTHESIS TRANSCRIPTIONAL REGULATORY PROTEIN ALGB"/>
    <property type="match status" value="1"/>
</dbReference>
<dbReference type="InterPro" id="IPR025943">
    <property type="entry name" value="Sigma_54_int_dom_ATP-bd_2"/>
</dbReference>
<evidence type="ECO:0000259" key="7">
    <source>
        <dbReference type="PROSITE" id="PS50110"/>
    </source>
</evidence>
<accession>A0A9D9NHC0</accession>
<dbReference type="InterPro" id="IPR027417">
    <property type="entry name" value="P-loop_NTPase"/>
</dbReference>
<proteinExistence type="predicted"/>
<dbReference type="GO" id="GO:0005524">
    <property type="term" value="F:ATP binding"/>
    <property type="evidence" value="ECO:0007669"/>
    <property type="project" value="UniProtKB-KW"/>
</dbReference>
<dbReference type="Pfam" id="PF02954">
    <property type="entry name" value="HTH_8"/>
    <property type="match status" value="1"/>
</dbReference>
<dbReference type="PRINTS" id="PR01590">
    <property type="entry name" value="HTHFIS"/>
</dbReference>
<comment type="caution">
    <text evidence="8">The sequence shown here is derived from an EMBL/GenBank/DDBJ whole genome shotgun (WGS) entry which is preliminary data.</text>
</comment>
<feature type="domain" description="Response regulatory" evidence="7">
    <location>
        <begin position="6"/>
        <end position="125"/>
    </location>
</feature>
<dbReference type="SUPFAM" id="SSF46689">
    <property type="entry name" value="Homeodomain-like"/>
    <property type="match status" value="1"/>
</dbReference>
<evidence type="ECO:0000256" key="5">
    <source>
        <dbReference type="PROSITE-ProRule" id="PRU00169"/>
    </source>
</evidence>
<dbReference type="GO" id="GO:0000160">
    <property type="term" value="P:phosphorelay signal transduction system"/>
    <property type="evidence" value="ECO:0007669"/>
    <property type="project" value="InterPro"/>
</dbReference>
<keyword evidence="2" id="KW-0067">ATP-binding</keyword>
<dbReference type="Pfam" id="PF00158">
    <property type="entry name" value="Sigma54_activat"/>
    <property type="match status" value="1"/>
</dbReference>
<dbReference type="InterPro" id="IPR003593">
    <property type="entry name" value="AAA+_ATPase"/>
</dbReference>
<evidence type="ECO:0000313" key="9">
    <source>
        <dbReference type="Proteomes" id="UP000823604"/>
    </source>
</evidence>
<dbReference type="InterPro" id="IPR058031">
    <property type="entry name" value="AAA_lid_NorR"/>
</dbReference>
<evidence type="ECO:0000256" key="1">
    <source>
        <dbReference type="ARBA" id="ARBA00022741"/>
    </source>
</evidence>
<dbReference type="GO" id="GO:0006355">
    <property type="term" value="P:regulation of DNA-templated transcription"/>
    <property type="evidence" value="ECO:0007669"/>
    <property type="project" value="InterPro"/>
</dbReference>
<sequence length="454" mass="50985">MKLSGSILVVDDNEGIISALRLLLPQYFSKVKCITSPKGIMSSLGEDAFNVVLLDMNFTSEVNNGNEGLFWLTEIKKSHPRTEVVLFTAYADIDLAIEGMKRGAFDFIVKPWDNEKLVSTLKAAYTLSSGKDVQKGRLQVKDRNDGMYWGVSESMTRLKEQVVRIAATDASVLITGENGTGKDMLAKEMHRLSARRRGPLVSVDMGAIPETLFESELFGHVKGAFTDARSDRTGKFEEADGGTLFLDEIGNIPLHLQAKLLRVLQDRAVVRVGSNRRIPIDIRLVCATNSDITGLVSEGRFREDLYYRINTIHLHLPPLRERRDEIIPLSEMFISEFSERYSRTGLSLGDDSREALCRYDWSGNIRELRNCIEKAVILSGGDVITPDDLQLSERYRHAPEGVPGDDSVNCTLEDMEIKMITNALKKYEGNMSLVAKSLGITRQTLYNKMKRYNF</sequence>
<dbReference type="Gene3D" id="3.40.50.300">
    <property type="entry name" value="P-loop containing nucleotide triphosphate hydrolases"/>
    <property type="match status" value="1"/>
</dbReference>
<evidence type="ECO:0000256" key="2">
    <source>
        <dbReference type="ARBA" id="ARBA00022840"/>
    </source>
</evidence>
<feature type="modified residue" description="4-aspartylphosphate" evidence="5">
    <location>
        <position position="55"/>
    </location>
</feature>
<dbReference type="CDD" id="cd00009">
    <property type="entry name" value="AAA"/>
    <property type="match status" value="1"/>
</dbReference>
<feature type="domain" description="Sigma-54 factor interaction" evidence="6">
    <location>
        <begin position="148"/>
        <end position="377"/>
    </location>
</feature>
<dbReference type="Gene3D" id="1.10.8.60">
    <property type="match status" value="1"/>
</dbReference>
<dbReference type="PROSITE" id="PS50110">
    <property type="entry name" value="RESPONSE_REGULATORY"/>
    <property type="match status" value="1"/>
</dbReference>
<dbReference type="InterPro" id="IPR001789">
    <property type="entry name" value="Sig_transdc_resp-reg_receiver"/>
</dbReference>
<reference evidence="8" key="2">
    <citation type="journal article" date="2021" name="PeerJ">
        <title>Extensive microbial diversity within the chicken gut microbiome revealed by metagenomics and culture.</title>
        <authorList>
            <person name="Gilroy R."/>
            <person name="Ravi A."/>
            <person name="Getino M."/>
            <person name="Pursley I."/>
            <person name="Horton D.L."/>
            <person name="Alikhan N.F."/>
            <person name="Baker D."/>
            <person name="Gharbi K."/>
            <person name="Hall N."/>
            <person name="Watson M."/>
            <person name="Adriaenssens E.M."/>
            <person name="Foster-Nyarko E."/>
            <person name="Jarju S."/>
            <person name="Secka A."/>
            <person name="Antonio M."/>
            <person name="Oren A."/>
            <person name="Chaudhuri R.R."/>
            <person name="La Ragione R."/>
            <person name="Hildebrand F."/>
            <person name="Pallen M.J."/>
        </authorList>
    </citation>
    <scope>NUCLEOTIDE SEQUENCE</scope>
    <source>
        <strain evidence="8">B1-8020</strain>
    </source>
</reference>
<dbReference type="PROSITE" id="PS50045">
    <property type="entry name" value="SIGMA54_INTERACT_4"/>
    <property type="match status" value="1"/>
</dbReference>
<dbReference type="InterPro" id="IPR009057">
    <property type="entry name" value="Homeodomain-like_sf"/>
</dbReference>
<dbReference type="Proteomes" id="UP000823604">
    <property type="component" value="Unassembled WGS sequence"/>
</dbReference>
<keyword evidence="3" id="KW-0805">Transcription regulation</keyword>
<dbReference type="GO" id="GO:0043565">
    <property type="term" value="F:sequence-specific DNA binding"/>
    <property type="evidence" value="ECO:0007669"/>
    <property type="project" value="InterPro"/>
</dbReference>
<dbReference type="InterPro" id="IPR002078">
    <property type="entry name" value="Sigma_54_int"/>
</dbReference>
<dbReference type="CDD" id="cd00156">
    <property type="entry name" value="REC"/>
    <property type="match status" value="1"/>
</dbReference>
<dbReference type="PROSITE" id="PS00676">
    <property type="entry name" value="SIGMA54_INTERACT_2"/>
    <property type="match status" value="1"/>
</dbReference>
<dbReference type="FunFam" id="3.40.50.300:FF:000006">
    <property type="entry name" value="DNA-binding transcriptional regulator NtrC"/>
    <property type="match status" value="1"/>
</dbReference>
<dbReference type="EMBL" id="JADIMA010000085">
    <property type="protein sequence ID" value="MBO8473641.1"/>
    <property type="molecule type" value="Genomic_DNA"/>
</dbReference>
<dbReference type="Pfam" id="PF25601">
    <property type="entry name" value="AAA_lid_14"/>
    <property type="match status" value="1"/>
</dbReference>
<dbReference type="Pfam" id="PF00072">
    <property type="entry name" value="Response_reg"/>
    <property type="match status" value="1"/>
</dbReference>
<evidence type="ECO:0000256" key="4">
    <source>
        <dbReference type="ARBA" id="ARBA00023163"/>
    </source>
</evidence>
<reference evidence="8" key="1">
    <citation type="submission" date="2020-10" db="EMBL/GenBank/DDBJ databases">
        <authorList>
            <person name="Gilroy R."/>
        </authorList>
    </citation>
    <scope>NUCLEOTIDE SEQUENCE</scope>
    <source>
        <strain evidence="8">B1-8020</strain>
    </source>
</reference>
<protein>
    <submittedName>
        <fullName evidence="8">Sigma-54-dependent Fis family transcriptional regulator</fullName>
    </submittedName>
</protein>
<keyword evidence="1" id="KW-0547">Nucleotide-binding</keyword>
<dbReference type="SUPFAM" id="SSF52172">
    <property type="entry name" value="CheY-like"/>
    <property type="match status" value="1"/>
</dbReference>
<gene>
    <name evidence="8" type="ORF">IAB81_08480</name>
</gene>
<dbReference type="SUPFAM" id="SSF52540">
    <property type="entry name" value="P-loop containing nucleoside triphosphate hydrolases"/>
    <property type="match status" value="1"/>
</dbReference>
<dbReference type="SMART" id="SM00382">
    <property type="entry name" value="AAA"/>
    <property type="match status" value="1"/>
</dbReference>
<dbReference type="AlphaFoldDB" id="A0A9D9NHC0"/>
<dbReference type="InterPro" id="IPR011006">
    <property type="entry name" value="CheY-like_superfamily"/>
</dbReference>
<name>A0A9D9NHC0_9BACT</name>
<dbReference type="PANTHER" id="PTHR32071">
    <property type="entry name" value="TRANSCRIPTIONAL REGULATORY PROTEIN"/>
    <property type="match status" value="1"/>
</dbReference>
<keyword evidence="4" id="KW-0804">Transcription</keyword>
<dbReference type="Gene3D" id="1.10.10.60">
    <property type="entry name" value="Homeodomain-like"/>
    <property type="match status" value="1"/>
</dbReference>
<evidence type="ECO:0000313" key="8">
    <source>
        <dbReference type="EMBL" id="MBO8473641.1"/>
    </source>
</evidence>